<reference evidence="1" key="1">
    <citation type="submission" date="2014-11" db="EMBL/GenBank/DDBJ databases">
        <authorList>
            <person name="Amaro Gonzalez C."/>
        </authorList>
    </citation>
    <scope>NUCLEOTIDE SEQUENCE</scope>
</reference>
<name>A0A0E9WGV2_ANGAN</name>
<accession>A0A0E9WGV2</accession>
<dbReference type="AlphaFoldDB" id="A0A0E9WGV2"/>
<organism evidence="1">
    <name type="scientific">Anguilla anguilla</name>
    <name type="common">European freshwater eel</name>
    <name type="synonym">Muraena anguilla</name>
    <dbReference type="NCBI Taxonomy" id="7936"/>
    <lineage>
        <taxon>Eukaryota</taxon>
        <taxon>Metazoa</taxon>
        <taxon>Chordata</taxon>
        <taxon>Craniata</taxon>
        <taxon>Vertebrata</taxon>
        <taxon>Euteleostomi</taxon>
        <taxon>Actinopterygii</taxon>
        <taxon>Neopterygii</taxon>
        <taxon>Teleostei</taxon>
        <taxon>Anguilliformes</taxon>
        <taxon>Anguillidae</taxon>
        <taxon>Anguilla</taxon>
    </lineage>
</organism>
<evidence type="ECO:0000313" key="1">
    <source>
        <dbReference type="EMBL" id="JAH89624.1"/>
    </source>
</evidence>
<protein>
    <submittedName>
        <fullName evidence="1">Uncharacterized protein</fullName>
    </submittedName>
</protein>
<dbReference type="EMBL" id="GBXM01018953">
    <property type="protein sequence ID" value="JAH89624.1"/>
    <property type="molecule type" value="Transcribed_RNA"/>
</dbReference>
<reference evidence="1" key="2">
    <citation type="journal article" date="2015" name="Fish Shellfish Immunol.">
        <title>Early steps in the European eel (Anguilla anguilla)-Vibrio vulnificus interaction in the gills: Role of the RtxA13 toxin.</title>
        <authorList>
            <person name="Callol A."/>
            <person name="Pajuelo D."/>
            <person name="Ebbesson L."/>
            <person name="Teles M."/>
            <person name="MacKenzie S."/>
            <person name="Amaro C."/>
        </authorList>
    </citation>
    <scope>NUCLEOTIDE SEQUENCE</scope>
</reference>
<proteinExistence type="predicted"/>
<sequence>MLLHFRSLTMRFQFIWYLHDPTVVTCHFYSPVCSAVEATNQREVYEART</sequence>